<accession>M5RZK5</accession>
<dbReference type="AlphaFoldDB" id="M5RZK5"/>
<dbReference type="PATRIC" id="fig|1263868.3.peg.5042"/>
<proteinExistence type="predicted"/>
<evidence type="ECO:0000313" key="1">
    <source>
        <dbReference type="EMBL" id="EMI24778.1"/>
    </source>
</evidence>
<comment type="caution">
    <text evidence="1">The sequence shown here is derived from an EMBL/GenBank/DDBJ whole genome shotgun (WGS) entry which is preliminary data.</text>
</comment>
<dbReference type="EMBL" id="ANOF01000150">
    <property type="protein sequence ID" value="EMI24778.1"/>
    <property type="molecule type" value="Genomic_DNA"/>
</dbReference>
<name>M5RZK5_9BACT</name>
<protein>
    <submittedName>
        <fullName evidence="1">Uncharacterized protein</fullName>
    </submittedName>
</protein>
<gene>
    <name evidence="1" type="ORF">RESH_04650</name>
</gene>
<organism evidence="1 2">
    <name type="scientific">Rhodopirellula europaea SH398</name>
    <dbReference type="NCBI Taxonomy" id="1263868"/>
    <lineage>
        <taxon>Bacteria</taxon>
        <taxon>Pseudomonadati</taxon>
        <taxon>Planctomycetota</taxon>
        <taxon>Planctomycetia</taxon>
        <taxon>Pirellulales</taxon>
        <taxon>Pirellulaceae</taxon>
        <taxon>Rhodopirellula</taxon>
    </lineage>
</organism>
<sequence length="37" mass="4165">MESGFLANPIVALLTLRVMKKAGTRLEYLLTLRVMKS</sequence>
<evidence type="ECO:0000313" key="2">
    <source>
        <dbReference type="Proteomes" id="UP000011996"/>
    </source>
</evidence>
<dbReference type="Proteomes" id="UP000011996">
    <property type="component" value="Unassembled WGS sequence"/>
</dbReference>
<reference evidence="1 2" key="1">
    <citation type="journal article" date="2013" name="Mar. Genomics">
        <title>Expression of sulfatases in Rhodopirellula baltica and the diversity of sulfatases in the genus Rhodopirellula.</title>
        <authorList>
            <person name="Wegner C.E."/>
            <person name="Richter-Heitmann T."/>
            <person name="Klindworth A."/>
            <person name="Klockow C."/>
            <person name="Richter M."/>
            <person name="Achstetter T."/>
            <person name="Glockner F.O."/>
            <person name="Harder J."/>
        </authorList>
    </citation>
    <scope>NUCLEOTIDE SEQUENCE [LARGE SCALE GENOMIC DNA]</scope>
    <source>
        <strain evidence="1 2">SH398</strain>
    </source>
</reference>